<gene>
    <name evidence="8" type="ORF">KDL01_14775</name>
</gene>
<comment type="caution">
    <text evidence="8">The sequence shown here is derived from an EMBL/GenBank/DDBJ whole genome shotgun (WGS) entry which is preliminary data.</text>
</comment>
<dbReference type="InterPro" id="IPR036259">
    <property type="entry name" value="MFS_trans_sf"/>
</dbReference>
<feature type="transmembrane region" description="Helical" evidence="6">
    <location>
        <begin position="388"/>
        <end position="408"/>
    </location>
</feature>
<keyword evidence="2" id="KW-1003">Cell membrane</keyword>
<feature type="transmembrane region" description="Helical" evidence="6">
    <location>
        <begin position="299"/>
        <end position="315"/>
    </location>
</feature>
<evidence type="ECO:0000313" key="9">
    <source>
        <dbReference type="Proteomes" id="UP000675781"/>
    </source>
</evidence>
<organism evidence="8 9">
    <name type="scientific">Actinospica durhamensis</name>
    <dbReference type="NCBI Taxonomy" id="1508375"/>
    <lineage>
        <taxon>Bacteria</taxon>
        <taxon>Bacillati</taxon>
        <taxon>Actinomycetota</taxon>
        <taxon>Actinomycetes</taxon>
        <taxon>Catenulisporales</taxon>
        <taxon>Actinospicaceae</taxon>
        <taxon>Actinospica</taxon>
    </lineage>
</organism>
<comment type="subcellular location">
    <subcellularLocation>
        <location evidence="1">Cell membrane</location>
        <topology evidence="1">Multi-pass membrane protein</topology>
    </subcellularLocation>
</comment>
<dbReference type="EMBL" id="JAGSOG010000061">
    <property type="protein sequence ID" value="MBR7834535.1"/>
    <property type="molecule type" value="Genomic_DNA"/>
</dbReference>
<dbReference type="SUPFAM" id="SSF103473">
    <property type="entry name" value="MFS general substrate transporter"/>
    <property type="match status" value="1"/>
</dbReference>
<dbReference type="GO" id="GO:0022857">
    <property type="term" value="F:transmembrane transporter activity"/>
    <property type="evidence" value="ECO:0007669"/>
    <property type="project" value="InterPro"/>
</dbReference>
<dbReference type="Pfam" id="PF07690">
    <property type="entry name" value="MFS_1"/>
    <property type="match status" value="1"/>
</dbReference>
<reference evidence="8" key="1">
    <citation type="submission" date="2021-04" db="EMBL/GenBank/DDBJ databases">
        <title>Genome based classification of Actinospica acidithermotolerans sp. nov., an actinobacterium isolated from an Indonesian hot spring.</title>
        <authorList>
            <person name="Kusuma A.B."/>
            <person name="Putra K.E."/>
            <person name="Nafisah S."/>
            <person name="Loh J."/>
            <person name="Nouioui I."/>
            <person name="Goodfellow M."/>
        </authorList>
    </citation>
    <scope>NUCLEOTIDE SEQUENCE</scope>
    <source>
        <strain evidence="8">CSCA 57</strain>
    </source>
</reference>
<feature type="transmembrane region" description="Helical" evidence="6">
    <location>
        <begin position="235"/>
        <end position="258"/>
    </location>
</feature>
<feature type="transmembrane region" description="Helical" evidence="6">
    <location>
        <begin position="162"/>
        <end position="178"/>
    </location>
</feature>
<feature type="transmembrane region" description="Helical" evidence="6">
    <location>
        <begin position="118"/>
        <end position="141"/>
    </location>
</feature>
<evidence type="ECO:0000256" key="2">
    <source>
        <dbReference type="ARBA" id="ARBA00022475"/>
    </source>
</evidence>
<evidence type="ECO:0000256" key="6">
    <source>
        <dbReference type="SAM" id="Phobius"/>
    </source>
</evidence>
<dbReference type="GO" id="GO:0005886">
    <property type="term" value="C:plasma membrane"/>
    <property type="evidence" value="ECO:0007669"/>
    <property type="project" value="UniProtKB-SubCell"/>
</dbReference>
<feature type="transmembrane region" description="Helical" evidence="6">
    <location>
        <begin position="270"/>
        <end position="287"/>
    </location>
</feature>
<keyword evidence="3 6" id="KW-0812">Transmembrane</keyword>
<dbReference type="PANTHER" id="PTHR23513:SF11">
    <property type="entry name" value="STAPHYLOFERRIN A TRANSPORTER"/>
    <property type="match status" value="1"/>
</dbReference>
<feature type="transmembrane region" description="Helical" evidence="6">
    <location>
        <begin position="27"/>
        <end position="51"/>
    </location>
</feature>
<evidence type="ECO:0000313" key="8">
    <source>
        <dbReference type="EMBL" id="MBR7834535.1"/>
    </source>
</evidence>
<evidence type="ECO:0000256" key="5">
    <source>
        <dbReference type="ARBA" id="ARBA00023136"/>
    </source>
</evidence>
<evidence type="ECO:0000256" key="4">
    <source>
        <dbReference type="ARBA" id="ARBA00022989"/>
    </source>
</evidence>
<feature type="transmembrane region" description="Helical" evidence="6">
    <location>
        <begin position="321"/>
        <end position="347"/>
    </location>
</feature>
<dbReference type="CDD" id="cd06173">
    <property type="entry name" value="MFS_MefA_like"/>
    <property type="match status" value="1"/>
</dbReference>
<proteinExistence type="predicted"/>
<dbReference type="Gene3D" id="1.20.1250.20">
    <property type="entry name" value="MFS general substrate transporter like domains"/>
    <property type="match status" value="1"/>
</dbReference>
<feature type="domain" description="Major facilitator superfamily (MFS) profile" evidence="7">
    <location>
        <begin position="24"/>
        <end position="409"/>
    </location>
</feature>
<accession>A0A941ENW0</accession>
<evidence type="ECO:0000259" key="7">
    <source>
        <dbReference type="PROSITE" id="PS50850"/>
    </source>
</evidence>
<dbReference type="InterPro" id="IPR020846">
    <property type="entry name" value="MFS_dom"/>
</dbReference>
<dbReference type="RefSeq" id="WP_212529055.1">
    <property type="nucleotide sequence ID" value="NZ_JAGSOG010000061.1"/>
</dbReference>
<evidence type="ECO:0000256" key="3">
    <source>
        <dbReference type="ARBA" id="ARBA00022692"/>
    </source>
</evidence>
<keyword evidence="5 6" id="KW-0472">Membrane</keyword>
<keyword evidence="4 6" id="KW-1133">Transmembrane helix</keyword>
<keyword evidence="9" id="KW-1185">Reference proteome</keyword>
<feature type="transmembrane region" description="Helical" evidence="6">
    <location>
        <begin position="184"/>
        <end position="201"/>
    </location>
</feature>
<name>A0A941ENW0_9ACTN</name>
<dbReference type="PANTHER" id="PTHR23513">
    <property type="entry name" value="INTEGRAL MEMBRANE EFFLUX PROTEIN-RELATED"/>
    <property type="match status" value="1"/>
</dbReference>
<protein>
    <submittedName>
        <fullName evidence="8">MFS transporter</fullName>
    </submittedName>
</protein>
<dbReference type="InterPro" id="IPR011701">
    <property type="entry name" value="MFS"/>
</dbReference>
<feature type="transmembrane region" description="Helical" evidence="6">
    <location>
        <begin position="359"/>
        <end position="382"/>
    </location>
</feature>
<feature type="transmembrane region" description="Helical" evidence="6">
    <location>
        <begin position="57"/>
        <end position="78"/>
    </location>
</feature>
<sequence length="424" mass="42599">MSGDAQDSEGAASGPLPRLEHIRDFRLLWVGGLLAGLGAQMSILALPLLVLRRTGSAVEAGMVGSVALIALLAGMLPGGALADVVERRRLLLLCSFGSMLAAGALALSVFLGAAQLPLVLLVAAFGAVINSVDGPAALGLLRAVIPPELFGAAASRMQARAAAARVIGPLLGGALFALDPALPFTGEAVCLLLSIACLALVRTRSAPSPGGAAFSRTSLLAGFAFLWDRPYLRTVLLVFGLGMNAAFGALMFVVVAVASHRGGSGLDGGTVVSLTAVGSLTGSLLAPRVPDRLRPGTRISCVSWACALLAALLPISRNPLYSGGLCALCVAVASVAGISFLTTLVTVTPDDLIGRVQSAAGLLSSLVQPLAPLAGGALLTAWGDAATYRVLAVVFVVCAVVLATAPSVRGAPAAVRGRRLPATG</sequence>
<feature type="transmembrane region" description="Helical" evidence="6">
    <location>
        <begin position="90"/>
        <end position="112"/>
    </location>
</feature>
<dbReference type="PROSITE" id="PS50850">
    <property type="entry name" value="MFS"/>
    <property type="match status" value="1"/>
</dbReference>
<evidence type="ECO:0000256" key="1">
    <source>
        <dbReference type="ARBA" id="ARBA00004651"/>
    </source>
</evidence>
<dbReference type="Proteomes" id="UP000675781">
    <property type="component" value="Unassembled WGS sequence"/>
</dbReference>
<dbReference type="AlphaFoldDB" id="A0A941ENW0"/>